<dbReference type="InterPro" id="IPR058852">
    <property type="entry name" value="HTH_77"/>
</dbReference>
<dbReference type="Gene3D" id="1.10.10.10">
    <property type="entry name" value="Winged helix-like DNA-binding domain superfamily/Winged helix DNA-binding domain"/>
    <property type="match status" value="1"/>
</dbReference>
<dbReference type="SMART" id="SM00421">
    <property type="entry name" value="HTH_LUXR"/>
    <property type="match status" value="1"/>
</dbReference>
<dbReference type="Pfam" id="PF00196">
    <property type="entry name" value="GerE"/>
    <property type="match status" value="1"/>
</dbReference>
<dbReference type="AlphaFoldDB" id="A0A6L3VUC7"/>
<dbReference type="Gene3D" id="3.40.50.300">
    <property type="entry name" value="P-loop containing nucleotide triphosphate hydrolases"/>
    <property type="match status" value="1"/>
</dbReference>
<dbReference type="OrthoDB" id="3194665at2"/>
<dbReference type="InterPro" id="IPR000792">
    <property type="entry name" value="Tscrpt_reg_LuxR_C"/>
</dbReference>
<evidence type="ECO:0000259" key="2">
    <source>
        <dbReference type="PROSITE" id="PS50043"/>
    </source>
</evidence>
<sequence length="939" mass="98908">MTSSSSSAAGRAVRVFMVPPCRVCFQRPPRGDPRSSVPAAEHHGCHHGKGTRVAERISEREAEVLAALGARLSNAQIANRLHISVRTVESHVSSLLRKYGMADRWALAELARAGEREPGRVAGLPVSGTTFVGRAAERAAVLAAVEQARLVTLLGPGGVGKTRLAAVAAEEAVALFPSGGAFVDLVPVRDGFVARAVATALGVTEGSHQPLEEAVAARLGTGRSLLVLDNCEHVIDEAAAFAERILAACPGTRVLVTSRERLGVPGERSVPIAPLPLGSDAERLFRDRALAADPEFVADPAVVADLCARLDGMPLAIELAAARGASLGPTGLLAALDDALRLLSGGRGGDERHRSLRAVLSWSHDLLDEEEQALFRRLGVFVGAFDLDAAAAVGGDRAGVADLLGRLVDKSLVVHVRGRVSRWRLLETVRAFALAQMSAAGEEDKTRAHHLRWAAAAASATERRIGDPTWREDFDAMAADLRAALAAAGGPGEVPHRLASALAHLTYARRHLLESFAHHRTAAAVAPDAASAARDLRAGAGCAHVSTTSNQHVYELLLEAAEQAARAGDDRGRAIDLARAVETACRYPEAFETGVPYERLRGLLDEAVAAAPADDPKVTAHLAVARAWLAGPVKGAPDPALATTALAATRAAADPVLVSSGLCAAGTAALHAGRLREADRVTRERLALLPSMDRDDPYCAPEICNTYGRACIYAIMTGDLPGAMAAARAGIDDDLLRDTHITASRLVQPLALTGRFRDAIEHAERMLDQWERAGRPAPLWMLPAVTLTVLASAMLDEPESTAVARWRAHAAEMAGGTLGTAPVAAFVDARLALHDERYDTAEPLVRRAFTVDAPLDNYLAYARAAGAELAVAAGLPDAADLLAAAAPLAEENAWAAACLARARGRLHDDRAELARALTAFERLDAQAESAHTRTLLAHR</sequence>
<dbReference type="GO" id="GO:0006355">
    <property type="term" value="P:regulation of DNA-templated transcription"/>
    <property type="evidence" value="ECO:0007669"/>
    <property type="project" value="InterPro"/>
</dbReference>
<dbReference type="SUPFAM" id="SSF52540">
    <property type="entry name" value="P-loop containing nucleoside triphosphate hydrolases"/>
    <property type="match status" value="1"/>
</dbReference>
<gene>
    <name evidence="3" type="ORF">F9B16_15200</name>
</gene>
<dbReference type="PROSITE" id="PS50043">
    <property type="entry name" value="HTH_LUXR_2"/>
    <property type="match status" value="1"/>
</dbReference>
<dbReference type="GO" id="GO:0003677">
    <property type="term" value="F:DNA binding"/>
    <property type="evidence" value="ECO:0007669"/>
    <property type="project" value="InterPro"/>
</dbReference>
<dbReference type="CDD" id="cd06170">
    <property type="entry name" value="LuxR_C_like"/>
    <property type="match status" value="1"/>
</dbReference>
<organism evidence="3 4">
    <name type="scientific">Actinomadura montaniterrae</name>
    <dbReference type="NCBI Taxonomy" id="1803903"/>
    <lineage>
        <taxon>Bacteria</taxon>
        <taxon>Bacillati</taxon>
        <taxon>Actinomycetota</taxon>
        <taxon>Actinomycetes</taxon>
        <taxon>Streptosporangiales</taxon>
        <taxon>Thermomonosporaceae</taxon>
        <taxon>Actinomadura</taxon>
    </lineage>
</organism>
<dbReference type="Proteomes" id="UP000483004">
    <property type="component" value="Unassembled WGS sequence"/>
</dbReference>
<dbReference type="SUPFAM" id="SSF46894">
    <property type="entry name" value="C-terminal effector domain of the bipartite response regulators"/>
    <property type="match status" value="1"/>
</dbReference>
<comment type="caution">
    <text evidence="3">The sequence shown here is derived from an EMBL/GenBank/DDBJ whole genome shotgun (WGS) entry which is preliminary data.</text>
</comment>
<dbReference type="InterPro" id="IPR016032">
    <property type="entry name" value="Sig_transdc_resp-reg_C-effctor"/>
</dbReference>
<dbReference type="InterPro" id="IPR027417">
    <property type="entry name" value="P-loop_NTPase"/>
</dbReference>
<accession>A0A6L3VUC7</accession>
<name>A0A6L3VUC7_9ACTN</name>
<dbReference type="PANTHER" id="PTHR47691:SF3">
    <property type="entry name" value="HTH-TYPE TRANSCRIPTIONAL REGULATOR RV0890C-RELATED"/>
    <property type="match status" value="1"/>
</dbReference>
<proteinExistence type="predicted"/>
<evidence type="ECO:0000256" key="1">
    <source>
        <dbReference type="SAM" id="MobiDB-lite"/>
    </source>
</evidence>
<dbReference type="PRINTS" id="PR00038">
    <property type="entry name" value="HTHLUXR"/>
</dbReference>
<evidence type="ECO:0000313" key="4">
    <source>
        <dbReference type="Proteomes" id="UP000483004"/>
    </source>
</evidence>
<feature type="region of interest" description="Disordered" evidence="1">
    <location>
        <begin position="28"/>
        <end position="52"/>
    </location>
</feature>
<dbReference type="InterPro" id="IPR036388">
    <property type="entry name" value="WH-like_DNA-bd_sf"/>
</dbReference>
<keyword evidence="4" id="KW-1185">Reference proteome</keyword>
<reference evidence="3 4" key="1">
    <citation type="submission" date="2019-09" db="EMBL/GenBank/DDBJ databases">
        <title>Actinomadura physcomitrii sp. nov., a novel actinomycete isolated from moss [Physcomitrium sphaericum (Ludw) Fuernr].</title>
        <authorList>
            <person name="Liu C."/>
            <person name="Zhuang X."/>
        </authorList>
    </citation>
    <scope>NUCLEOTIDE SEQUENCE [LARGE SCALE GENOMIC DNA]</scope>
    <source>
        <strain evidence="3 4">CYP1-1B</strain>
    </source>
</reference>
<feature type="domain" description="HTH luxR-type" evidence="2">
    <location>
        <begin position="50"/>
        <end position="115"/>
    </location>
</feature>
<dbReference type="EMBL" id="WBMR01000035">
    <property type="protein sequence ID" value="KAB2381863.1"/>
    <property type="molecule type" value="Genomic_DNA"/>
</dbReference>
<evidence type="ECO:0000313" key="3">
    <source>
        <dbReference type="EMBL" id="KAB2381863.1"/>
    </source>
</evidence>
<dbReference type="Pfam" id="PF25872">
    <property type="entry name" value="HTH_77"/>
    <property type="match status" value="1"/>
</dbReference>
<protein>
    <submittedName>
        <fullName evidence="3">ATPase</fullName>
    </submittedName>
</protein>
<dbReference type="PANTHER" id="PTHR47691">
    <property type="entry name" value="REGULATOR-RELATED"/>
    <property type="match status" value="1"/>
</dbReference>